<dbReference type="Pfam" id="PF08421">
    <property type="entry name" value="Methyltransf_13"/>
    <property type="match status" value="1"/>
</dbReference>
<dbReference type="InterPro" id="IPR013630">
    <property type="entry name" value="Methyltransf_Zn-bd_dom_put"/>
</dbReference>
<dbReference type="GO" id="GO:0008168">
    <property type="term" value="F:methyltransferase activity"/>
    <property type="evidence" value="ECO:0007669"/>
    <property type="project" value="UniProtKB-KW"/>
</dbReference>
<name>A0A9X2YES4_9MYCO</name>
<reference evidence="4" key="1">
    <citation type="submission" date="2020-07" db="EMBL/GenBank/DDBJ databases">
        <authorList>
            <person name="Pettersson B.M.F."/>
            <person name="Behra P.R.K."/>
            <person name="Ramesh M."/>
            <person name="Das S."/>
            <person name="Dasgupta S."/>
            <person name="Kirsebom L.A."/>
        </authorList>
    </citation>
    <scope>NUCLEOTIDE SEQUENCE</scope>
    <source>
        <strain evidence="4">DSM 45406</strain>
    </source>
</reference>
<dbReference type="Gene3D" id="6.20.50.110">
    <property type="entry name" value="Methyltransferase, zinc-binding domain"/>
    <property type="match status" value="1"/>
</dbReference>
<evidence type="ECO:0000259" key="2">
    <source>
        <dbReference type="Pfam" id="PF08421"/>
    </source>
</evidence>
<feature type="domain" description="C-methyltransferase" evidence="3">
    <location>
        <begin position="206"/>
        <end position="350"/>
    </location>
</feature>
<dbReference type="RefSeq" id="WP_043413021.1">
    <property type="nucleotide sequence ID" value="NZ_CP092427.2"/>
</dbReference>
<dbReference type="InterPro" id="IPR038576">
    <property type="entry name" value="Methyltransf_Zn-bd_dom_put_sf"/>
</dbReference>
<dbReference type="GO" id="GO:0032259">
    <property type="term" value="P:methylation"/>
    <property type="evidence" value="ECO:0007669"/>
    <property type="project" value="UniProtKB-KW"/>
</dbReference>
<organism evidence="4 7">
    <name type="scientific">Mycolicibacterium rufum</name>
    <dbReference type="NCBI Taxonomy" id="318424"/>
    <lineage>
        <taxon>Bacteria</taxon>
        <taxon>Bacillati</taxon>
        <taxon>Actinomycetota</taxon>
        <taxon>Actinomycetes</taxon>
        <taxon>Mycobacteriales</taxon>
        <taxon>Mycobacteriaceae</taxon>
        <taxon>Mycolicibacterium</taxon>
    </lineage>
</organism>
<keyword evidence="5" id="KW-0489">Methyltransferase</keyword>
<feature type="region of interest" description="Disordered" evidence="1">
    <location>
        <begin position="350"/>
        <end position="382"/>
    </location>
</feature>
<keyword evidence="6" id="KW-1185">Reference proteome</keyword>
<dbReference type="Gene3D" id="3.40.50.720">
    <property type="entry name" value="NAD(P)-binding Rossmann-like Domain"/>
    <property type="match status" value="1"/>
</dbReference>
<sequence length="382" mass="41142">MTACRACGSTALVPVLDLGAVPAADHFPALSEPVDEAESRHALAMDLCRRCGLAQLSYDGTVPAEPRGVEPLALREQAAEALRRVADAGWLRGETLREFGSPHGGSWSSLLADRQFVAAEQAQVVLDSFGIMHEPDQRAAFAVRAEATAPDGVLLLQFHSLATIVRLGQWNALRHGHFAYYSLTALVGLLGDAGMGITTAWEFDLYGGTVLIAAVHGRTEPDAHVRDILCREAALGVTEPAAVSGLQCAAERHLRRLRRWLDVEAANGHRVYAYGAASRAVSLFSRAGIDRRRLTAVADASPAKQGRRMPGTDVPIIAPDELVRADPDHILLTVPDLYDEVRQQYPQLGGRWQLDTPEGIPSTGAPRPHPTTSREMPCPISG</sequence>
<dbReference type="SUPFAM" id="SSF53335">
    <property type="entry name" value="S-adenosyl-L-methionine-dependent methyltransferases"/>
    <property type="match status" value="1"/>
</dbReference>
<dbReference type="AlphaFoldDB" id="A0A9X2YES4"/>
<evidence type="ECO:0000313" key="5">
    <source>
        <dbReference type="EMBL" id="ULP36308.1"/>
    </source>
</evidence>
<evidence type="ECO:0000313" key="7">
    <source>
        <dbReference type="Proteomes" id="UP001140272"/>
    </source>
</evidence>
<keyword evidence="4" id="KW-0808">Transferase</keyword>
<dbReference type="InterPro" id="IPR013691">
    <property type="entry name" value="MeTrfase_14"/>
</dbReference>
<feature type="domain" description="Methyltransferase putative zinc binding" evidence="2">
    <location>
        <begin position="4"/>
        <end position="58"/>
    </location>
</feature>
<protein>
    <submittedName>
        <fullName evidence="4 5">Transferase</fullName>
    </submittedName>
</protein>
<evidence type="ECO:0000313" key="6">
    <source>
        <dbReference type="Proteomes" id="UP001055159"/>
    </source>
</evidence>
<reference evidence="5" key="3">
    <citation type="submission" date="2022-08" db="EMBL/GenBank/DDBJ databases">
        <title>Whole genome sequencing of non-tuberculosis mycobacteria type-strains.</title>
        <authorList>
            <person name="Igarashi Y."/>
            <person name="Osugi A."/>
            <person name="Mitarai S."/>
        </authorList>
    </citation>
    <scope>NUCLEOTIDE SEQUENCE</scope>
    <source>
        <strain evidence="5">JCM 16372</strain>
    </source>
</reference>
<dbReference type="EMBL" id="CP092427">
    <property type="protein sequence ID" value="ULP36308.1"/>
    <property type="molecule type" value="Genomic_DNA"/>
</dbReference>
<gene>
    <name evidence="4" type="ORF">H7H73_17890</name>
    <name evidence="5" type="ORF">MJO55_24355</name>
</gene>
<evidence type="ECO:0000313" key="4">
    <source>
        <dbReference type="EMBL" id="MCV7071970.1"/>
    </source>
</evidence>
<dbReference type="Proteomes" id="UP001055159">
    <property type="component" value="Chromosome"/>
</dbReference>
<dbReference type="Pfam" id="PF08484">
    <property type="entry name" value="Methyltransf_14"/>
    <property type="match status" value="1"/>
</dbReference>
<dbReference type="EMBL" id="JACKRN010000630">
    <property type="protein sequence ID" value="MCV7071970.1"/>
    <property type="molecule type" value="Genomic_DNA"/>
</dbReference>
<accession>A0A9X2YES4</accession>
<evidence type="ECO:0000259" key="3">
    <source>
        <dbReference type="Pfam" id="PF08484"/>
    </source>
</evidence>
<dbReference type="Proteomes" id="UP001140272">
    <property type="component" value="Unassembled WGS sequence"/>
</dbReference>
<reference evidence="4" key="2">
    <citation type="journal article" date="2022" name="BMC Genomics">
        <title>Comparative genome analysis of mycobacteria focusing on tRNA and non-coding RNA.</title>
        <authorList>
            <person name="Behra P.R.K."/>
            <person name="Pettersson B.M.F."/>
            <person name="Ramesh M."/>
            <person name="Das S."/>
            <person name="Dasgupta S."/>
            <person name="Kirsebom L.A."/>
        </authorList>
    </citation>
    <scope>NUCLEOTIDE SEQUENCE</scope>
    <source>
        <strain evidence="4">DSM 45406</strain>
    </source>
</reference>
<proteinExistence type="predicted"/>
<dbReference type="InterPro" id="IPR029063">
    <property type="entry name" value="SAM-dependent_MTases_sf"/>
</dbReference>
<evidence type="ECO:0000256" key="1">
    <source>
        <dbReference type="SAM" id="MobiDB-lite"/>
    </source>
</evidence>
<dbReference type="Gene3D" id="3.40.50.150">
    <property type="entry name" value="Vaccinia Virus protein VP39"/>
    <property type="match status" value="1"/>
</dbReference>